<feature type="compositionally biased region" description="Basic residues" evidence="1">
    <location>
        <begin position="1"/>
        <end position="12"/>
    </location>
</feature>
<feature type="region of interest" description="Disordered" evidence="1">
    <location>
        <begin position="1"/>
        <end position="39"/>
    </location>
</feature>
<dbReference type="Proteomes" id="UP000823388">
    <property type="component" value="Chromosome 7N"/>
</dbReference>
<evidence type="ECO:0000313" key="3">
    <source>
        <dbReference type="Proteomes" id="UP000823388"/>
    </source>
</evidence>
<evidence type="ECO:0000256" key="1">
    <source>
        <dbReference type="SAM" id="MobiDB-lite"/>
    </source>
</evidence>
<protein>
    <submittedName>
        <fullName evidence="2">Uncharacterized protein</fullName>
    </submittedName>
</protein>
<evidence type="ECO:0000313" key="2">
    <source>
        <dbReference type="EMBL" id="KAG2567208.1"/>
    </source>
</evidence>
<proteinExistence type="predicted"/>
<dbReference type="EMBL" id="CM029050">
    <property type="protein sequence ID" value="KAG2567207.1"/>
    <property type="molecule type" value="Genomic_DNA"/>
</dbReference>
<comment type="caution">
    <text evidence="2">The sequence shown here is derived from an EMBL/GenBank/DDBJ whole genome shotgun (WGS) entry which is preliminary data.</text>
</comment>
<gene>
    <name evidence="2" type="ORF">PVAP13_7NG257517</name>
</gene>
<keyword evidence="3" id="KW-1185">Reference proteome</keyword>
<name>A0A8T0Q251_PANVG</name>
<dbReference type="AlphaFoldDB" id="A0A8T0Q251"/>
<feature type="region of interest" description="Disordered" evidence="1">
    <location>
        <begin position="57"/>
        <end position="104"/>
    </location>
</feature>
<accession>A0A8T0Q251</accession>
<feature type="compositionally biased region" description="Basic and acidic residues" evidence="1">
    <location>
        <begin position="15"/>
        <end position="25"/>
    </location>
</feature>
<dbReference type="EMBL" id="CM029050">
    <property type="protein sequence ID" value="KAG2567209.1"/>
    <property type="molecule type" value="Genomic_DNA"/>
</dbReference>
<organism evidence="2 3">
    <name type="scientific">Panicum virgatum</name>
    <name type="common">Blackwell switchgrass</name>
    <dbReference type="NCBI Taxonomy" id="38727"/>
    <lineage>
        <taxon>Eukaryota</taxon>
        <taxon>Viridiplantae</taxon>
        <taxon>Streptophyta</taxon>
        <taxon>Embryophyta</taxon>
        <taxon>Tracheophyta</taxon>
        <taxon>Spermatophyta</taxon>
        <taxon>Magnoliopsida</taxon>
        <taxon>Liliopsida</taxon>
        <taxon>Poales</taxon>
        <taxon>Poaceae</taxon>
        <taxon>PACMAD clade</taxon>
        <taxon>Panicoideae</taxon>
        <taxon>Panicodae</taxon>
        <taxon>Paniceae</taxon>
        <taxon>Panicinae</taxon>
        <taxon>Panicum</taxon>
        <taxon>Panicum sect. Hiantes</taxon>
    </lineage>
</organism>
<sequence length="104" mass="11133">MAGRLPVRRGGRSRAVTEESEHTAGRDGTGADVPSRPRAHCSLCHPLMARGRARLLLNADRRRPSPRPSEPLASLSRAPSMAPMATNQVPEGTVKLESDSQAAQ</sequence>
<reference evidence="2" key="1">
    <citation type="submission" date="2020-05" db="EMBL/GenBank/DDBJ databases">
        <title>WGS assembly of Panicum virgatum.</title>
        <authorList>
            <person name="Lovell J.T."/>
            <person name="Jenkins J."/>
            <person name="Shu S."/>
            <person name="Juenger T.E."/>
            <person name="Schmutz J."/>
        </authorList>
    </citation>
    <scope>NUCLEOTIDE SEQUENCE</scope>
    <source>
        <strain evidence="2">AP13</strain>
    </source>
</reference>
<dbReference type="EMBL" id="CM029050">
    <property type="protein sequence ID" value="KAG2567208.1"/>
    <property type="molecule type" value="Genomic_DNA"/>
</dbReference>